<dbReference type="Pfam" id="PF01557">
    <property type="entry name" value="FAA_hydrolase"/>
    <property type="match status" value="1"/>
</dbReference>
<dbReference type="InterPro" id="IPR036663">
    <property type="entry name" value="Fumarylacetoacetase_C_sf"/>
</dbReference>
<proteinExistence type="predicted"/>
<keyword evidence="4" id="KW-1185">Reference proteome</keyword>
<organism evidence="3 4">
    <name type="scientific">Suttonella indologenes</name>
    <dbReference type="NCBI Taxonomy" id="13276"/>
    <lineage>
        <taxon>Bacteria</taxon>
        <taxon>Pseudomonadati</taxon>
        <taxon>Pseudomonadota</taxon>
        <taxon>Gammaproteobacteria</taxon>
        <taxon>Cardiobacteriales</taxon>
        <taxon>Cardiobacteriaceae</taxon>
        <taxon>Suttonella</taxon>
    </lineage>
</organism>
<dbReference type="SUPFAM" id="SSF56529">
    <property type="entry name" value="FAH"/>
    <property type="match status" value="1"/>
</dbReference>
<evidence type="ECO:0000313" key="3">
    <source>
        <dbReference type="EMBL" id="SUO97969.1"/>
    </source>
</evidence>
<dbReference type="Proteomes" id="UP000254575">
    <property type="component" value="Unassembled WGS sequence"/>
</dbReference>
<evidence type="ECO:0000256" key="1">
    <source>
        <dbReference type="ARBA" id="ARBA00022723"/>
    </source>
</evidence>
<gene>
    <name evidence="3" type="primary">ycgM</name>
    <name evidence="3" type="ORF">NCTC10717_01711</name>
</gene>
<dbReference type="GO" id="GO:0046872">
    <property type="term" value="F:metal ion binding"/>
    <property type="evidence" value="ECO:0007669"/>
    <property type="project" value="UniProtKB-KW"/>
</dbReference>
<dbReference type="PANTHER" id="PTHR11820:SF7">
    <property type="entry name" value="ACYLPYRUVASE FAHD1, MITOCHONDRIAL"/>
    <property type="match status" value="1"/>
</dbReference>
<dbReference type="InterPro" id="IPR011234">
    <property type="entry name" value="Fumarylacetoacetase-like_C"/>
</dbReference>
<feature type="domain" description="Fumarylacetoacetase-like C-terminal" evidence="2">
    <location>
        <begin position="16"/>
        <end position="207"/>
    </location>
</feature>
<evidence type="ECO:0000259" key="2">
    <source>
        <dbReference type="Pfam" id="PF01557"/>
    </source>
</evidence>
<dbReference type="OrthoDB" id="9805307at2"/>
<dbReference type="Gene3D" id="3.90.850.10">
    <property type="entry name" value="Fumarylacetoacetase-like, C-terminal domain"/>
    <property type="match status" value="1"/>
</dbReference>
<dbReference type="RefSeq" id="WP_115218857.1">
    <property type="nucleotide sequence ID" value="NZ_UHIA01000004.1"/>
</dbReference>
<dbReference type="AlphaFoldDB" id="A0A380MZJ5"/>
<evidence type="ECO:0000313" key="4">
    <source>
        <dbReference type="Proteomes" id="UP000254575"/>
    </source>
</evidence>
<dbReference type="EMBL" id="UHIA01000004">
    <property type="protein sequence ID" value="SUO97969.1"/>
    <property type="molecule type" value="Genomic_DNA"/>
</dbReference>
<reference evidence="3 4" key="1">
    <citation type="submission" date="2018-06" db="EMBL/GenBank/DDBJ databases">
        <authorList>
            <consortium name="Pathogen Informatics"/>
            <person name="Doyle S."/>
        </authorList>
    </citation>
    <scope>NUCLEOTIDE SEQUENCE [LARGE SCALE GENOMIC DNA]</scope>
    <source>
        <strain evidence="3 4">NCTC10717</strain>
    </source>
</reference>
<dbReference type="GO" id="GO:0018773">
    <property type="term" value="F:acetylpyruvate hydrolase activity"/>
    <property type="evidence" value="ECO:0007669"/>
    <property type="project" value="TreeGrafter"/>
</dbReference>
<accession>A0A380MZJ5</accession>
<keyword evidence="1" id="KW-0479">Metal-binding</keyword>
<protein>
    <submittedName>
        <fullName evidence="3">2-keto-4-pentenoate hydratase/2-oxohepta-3-ene-1,7-dioic acid hydratase (Catechol pathway)</fullName>
    </submittedName>
</protein>
<sequence>MYEIRFQDGSSRPVGTIFCIARNYVAHIEELNNSKPDMPVIFCKPITALNTAADIRLPAYSQDVHYETELVLQIGKGGRDIAEAEALSHIGGIAVGLDLTARDVQGKLQAKSWPWELAKGFEHAACVSEFVSADTIADWSYVNFSLHINDELRQEGDSRLMIFSIAEQIAFISRHFSLREGDLLFTGTPAGVGALTSGDHLHGELEGGLISMDWRVL</sequence>
<name>A0A380MZJ5_9GAMM</name>
<dbReference type="PANTHER" id="PTHR11820">
    <property type="entry name" value="ACYLPYRUVASE"/>
    <property type="match status" value="1"/>
</dbReference>